<dbReference type="SUPFAM" id="SSF53448">
    <property type="entry name" value="Nucleotide-diphospho-sugar transferases"/>
    <property type="match status" value="1"/>
</dbReference>
<accession>A0ABY8FQ81</accession>
<keyword evidence="3" id="KW-0808">Transferase</keyword>
<sequence length="255" mass="27218">MEENTAPFAALVLAGTRPGGDPLAHELGVPHKGLIEFGGEASLARVVAALRQAGAARIAVSCDEAGPIARLALDLGAETLPAARGPSGSALAALAAMGAPMLVTTSDHALLRPEWVRQCLRDTPGDADLGVMLAERAVIERAVPGSQRTFLKFADGQWSGCNLFFLRTDRAKEAMLLWNRLEQDRKQPWRMAFRIGIGMLLRYLTGGLSMANAIERVGKRIGIEARLVSAEDGLAAVDVDKMRDVELVRSLVESA</sequence>
<evidence type="ECO:0000259" key="2">
    <source>
        <dbReference type="Pfam" id="PF12804"/>
    </source>
</evidence>
<name>A0ABY8FQ81_9SPHN</name>
<evidence type="ECO:0000313" key="3">
    <source>
        <dbReference type="EMBL" id="WFL77174.1"/>
    </source>
</evidence>
<dbReference type="InterPro" id="IPR029044">
    <property type="entry name" value="Nucleotide-diphossugar_trans"/>
</dbReference>
<evidence type="ECO:0000313" key="4">
    <source>
        <dbReference type="Proteomes" id="UP001215827"/>
    </source>
</evidence>
<keyword evidence="4" id="KW-1185">Reference proteome</keyword>
<dbReference type="Proteomes" id="UP001215827">
    <property type="component" value="Chromosome"/>
</dbReference>
<dbReference type="RefSeq" id="WP_278015932.1">
    <property type="nucleotide sequence ID" value="NZ_CP121106.1"/>
</dbReference>
<dbReference type="InterPro" id="IPR025877">
    <property type="entry name" value="MobA-like_NTP_Trfase"/>
</dbReference>
<reference evidence="3 4" key="1">
    <citation type="submission" date="2023-03" db="EMBL/GenBank/DDBJ databases">
        <title>Altererythrobacter sp. CAU 1644 isolated from sand.</title>
        <authorList>
            <person name="Kim W."/>
        </authorList>
    </citation>
    <scope>NUCLEOTIDE SEQUENCE [LARGE SCALE GENOMIC DNA]</scope>
    <source>
        <strain evidence="3 4">CAU 1644</strain>
    </source>
</reference>
<evidence type="ECO:0000256" key="1">
    <source>
        <dbReference type="ARBA" id="ARBA00022842"/>
    </source>
</evidence>
<dbReference type="Pfam" id="PF12804">
    <property type="entry name" value="NTP_transf_3"/>
    <property type="match status" value="1"/>
</dbReference>
<dbReference type="GO" id="GO:0016740">
    <property type="term" value="F:transferase activity"/>
    <property type="evidence" value="ECO:0007669"/>
    <property type="project" value="UniProtKB-KW"/>
</dbReference>
<gene>
    <name evidence="3" type="ORF">P7228_14450</name>
</gene>
<keyword evidence="1" id="KW-0460">Magnesium</keyword>
<protein>
    <submittedName>
        <fullName evidence="3">NTP transferase domain-containing protein</fullName>
    </submittedName>
</protein>
<dbReference type="EMBL" id="CP121106">
    <property type="protein sequence ID" value="WFL77174.1"/>
    <property type="molecule type" value="Genomic_DNA"/>
</dbReference>
<dbReference type="Gene3D" id="3.90.550.10">
    <property type="entry name" value="Spore Coat Polysaccharide Biosynthesis Protein SpsA, Chain A"/>
    <property type="match status" value="1"/>
</dbReference>
<proteinExistence type="predicted"/>
<organism evidence="3 4">
    <name type="scientific">Altererythrobacter arenosus</name>
    <dbReference type="NCBI Taxonomy" id="3032592"/>
    <lineage>
        <taxon>Bacteria</taxon>
        <taxon>Pseudomonadati</taxon>
        <taxon>Pseudomonadota</taxon>
        <taxon>Alphaproteobacteria</taxon>
        <taxon>Sphingomonadales</taxon>
        <taxon>Erythrobacteraceae</taxon>
        <taxon>Altererythrobacter</taxon>
    </lineage>
</organism>
<feature type="domain" description="MobA-like NTP transferase" evidence="2">
    <location>
        <begin position="26"/>
        <end position="126"/>
    </location>
</feature>